<proteinExistence type="predicted"/>
<dbReference type="RefSeq" id="WP_103998433.1">
    <property type="nucleotide sequence ID" value="NZ_FNVP01000001.1"/>
</dbReference>
<name>A0A1H5SJQ7_9FLAO</name>
<dbReference type="Proteomes" id="UP000236737">
    <property type="component" value="Unassembled WGS sequence"/>
</dbReference>
<dbReference type="EMBL" id="FNVP01000001">
    <property type="protein sequence ID" value="SEF50051.1"/>
    <property type="molecule type" value="Genomic_DNA"/>
</dbReference>
<keyword evidence="1" id="KW-0472">Membrane</keyword>
<evidence type="ECO:0000313" key="3">
    <source>
        <dbReference type="Proteomes" id="UP000236737"/>
    </source>
</evidence>
<dbReference type="OrthoDB" id="1361176at2"/>
<evidence type="ECO:0000313" key="2">
    <source>
        <dbReference type="EMBL" id="SEF50051.1"/>
    </source>
</evidence>
<evidence type="ECO:0008006" key="4">
    <source>
        <dbReference type="Google" id="ProtNLM"/>
    </source>
</evidence>
<keyword evidence="1" id="KW-1133">Transmembrane helix</keyword>
<accession>A0A1H5SJQ7</accession>
<evidence type="ECO:0000256" key="1">
    <source>
        <dbReference type="SAM" id="Phobius"/>
    </source>
</evidence>
<organism evidence="2 3">
    <name type="scientific">Flavobacterium urumqiense</name>
    <dbReference type="NCBI Taxonomy" id="935224"/>
    <lineage>
        <taxon>Bacteria</taxon>
        <taxon>Pseudomonadati</taxon>
        <taxon>Bacteroidota</taxon>
        <taxon>Flavobacteriia</taxon>
        <taxon>Flavobacteriales</taxon>
        <taxon>Flavobacteriaceae</taxon>
        <taxon>Flavobacterium</taxon>
    </lineage>
</organism>
<protein>
    <recommendedName>
        <fullName evidence="4">MotA/TolQ/ExbB proton channel family protein</fullName>
    </recommendedName>
</protein>
<sequence>MRLPKEVVNGSIIFIGIGIFFLLMNVFGLADLFYLRLLNVIFIFYGVNRTIEMNISQGKKEFVSNAVSAMATSLIGVLLSIVGLVIYSYSKGGDAYVQSLSKTFLFGGNPSVTTYSICLLFEGMASSVIVTLLLMLYWNNRLSTD</sequence>
<dbReference type="AlphaFoldDB" id="A0A1H5SJQ7"/>
<feature type="transmembrane region" description="Helical" evidence="1">
    <location>
        <begin position="63"/>
        <end position="89"/>
    </location>
</feature>
<feature type="transmembrane region" description="Helical" evidence="1">
    <location>
        <begin position="7"/>
        <end position="27"/>
    </location>
</feature>
<reference evidence="3" key="1">
    <citation type="submission" date="2016-10" db="EMBL/GenBank/DDBJ databases">
        <authorList>
            <person name="Varghese N."/>
            <person name="Submissions S."/>
        </authorList>
    </citation>
    <scope>NUCLEOTIDE SEQUENCE [LARGE SCALE GENOMIC DNA]</scope>
    <source>
        <strain evidence="3">CGMCC 1.9230</strain>
    </source>
</reference>
<keyword evidence="1" id="KW-0812">Transmembrane</keyword>
<gene>
    <name evidence="2" type="ORF">SAMN04488130_101292</name>
</gene>
<keyword evidence="3" id="KW-1185">Reference proteome</keyword>
<feature type="transmembrane region" description="Helical" evidence="1">
    <location>
        <begin position="33"/>
        <end position="51"/>
    </location>
</feature>
<feature type="transmembrane region" description="Helical" evidence="1">
    <location>
        <begin position="114"/>
        <end position="138"/>
    </location>
</feature>